<feature type="compositionally biased region" description="Basic and acidic residues" evidence="1">
    <location>
        <begin position="77"/>
        <end position="86"/>
    </location>
</feature>
<feature type="compositionally biased region" description="Basic and acidic residues" evidence="1">
    <location>
        <begin position="215"/>
        <end position="225"/>
    </location>
</feature>
<feature type="compositionally biased region" description="Basic and acidic residues" evidence="1">
    <location>
        <begin position="195"/>
        <end position="205"/>
    </location>
</feature>
<feature type="chain" id="PRO_5012642634" description="Mucin TcMUCII" evidence="2">
    <location>
        <begin position="25"/>
        <end position="334"/>
    </location>
</feature>
<feature type="region of interest" description="Disordered" evidence="1">
    <location>
        <begin position="29"/>
        <end position="313"/>
    </location>
</feature>
<protein>
    <recommendedName>
        <fullName evidence="5">Mucin TcMUCII</fullName>
    </recommendedName>
</protein>
<sequence>MIMMRYVLCVMLLALCCFCSVVDAGETEGPSVSSDQVLLVQRPAAKPVPRAGEDPETSQESVREDDTQCEATAGVGGEKKRCEPPAKAEQLPVEDQEAHERETGNRNDVENHTNQKGSGPSISVELRPVITENSHENGAANSLQDPSTAILQRDSPPSLSGSTAGSPQGGSVTGDDRLHVASGDNGRAQGGGDQPKVEKTTEEKANTPGSEQADENEKNEKESKSDSSTVSSTVNTDTQEHRSQQEQTPSSQESQSHNDTTENDNSTSTNSETSTTASEEESTTTATTTTTTTLPPETANNKKGDADSSSSISSSVWVRVPLLIVVTLACILVC</sequence>
<feature type="signal peptide" evidence="2">
    <location>
        <begin position="1"/>
        <end position="24"/>
    </location>
</feature>
<evidence type="ECO:0000256" key="2">
    <source>
        <dbReference type="SAM" id="SignalP"/>
    </source>
</evidence>
<keyword evidence="4" id="KW-1185">Reference proteome</keyword>
<feature type="compositionally biased region" description="Basic and acidic residues" evidence="1">
    <location>
        <begin position="96"/>
        <end position="113"/>
    </location>
</feature>
<accession>A0A1X0NGY0</accession>
<dbReference type="RefSeq" id="XP_028878100.1">
    <property type="nucleotide sequence ID" value="XM_029030630.1"/>
</dbReference>
<feature type="compositionally biased region" description="Low complexity" evidence="1">
    <location>
        <begin position="263"/>
        <end position="299"/>
    </location>
</feature>
<name>A0A1X0NGY0_9TRYP</name>
<feature type="compositionally biased region" description="Polar residues" evidence="1">
    <location>
        <begin position="139"/>
        <end position="166"/>
    </location>
</feature>
<feature type="compositionally biased region" description="Low complexity" evidence="1">
    <location>
        <begin position="245"/>
        <end position="255"/>
    </location>
</feature>
<feature type="compositionally biased region" description="Low complexity" evidence="1">
    <location>
        <begin position="226"/>
        <end position="237"/>
    </location>
</feature>
<dbReference type="Proteomes" id="UP000192257">
    <property type="component" value="Unassembled WGS sequence"/>
</dbReference>
<dbReference type="VEuPathDB" id="TriTrypDB:TM35_000511350"/>
<organism evidence="3 4">
    <name type="scientific">Trypanosoma theileri</name>
    <dbReference type="NCBI Taxonomy" id="67003"/>
    <lineage>
        <taxon>Eukaryota</taxon>
        <taxon>Discoba</taxon>
        <taxon>Euglenozoa</taxon>
        <taxon>Kinetoplastea</taxon>
        <taxon>Metakinetoplastina</taxon>
        <taxon>Trypanosomatida</taxon>
        <taxon>Trypanosomatidae</taxon>
        <taxon>Trypanosoma</taxon>
    </lineage>
</organism>
<dbReference type="AlphaFoldDB" id="A0A1X0NGY0"/>
<evidence type="ECO:0000313" key="3">
    <source>
        <dbReference type="EMBL" id="ORC84034.1"/>
    </source>
</evidence>
<evidence type="ECO:0000313" key="4">
    <source>
        <dbReference type="Proteomes" id="UP000192257"/>
    </source>
</evidence>
<comment type="caution">
    <text evidence="3">The sequence shown here is derived from an EMBL/GenBank/DDBJ whole genome shotgun (WGS) entry which is preliminary data.</text>
</comment>
<gene>
    <name evidence="3" type="ORF">TM35_000511350</name>
</gene>
<reference evidence="3 4" key="1">
    <citation type="submission" date="2017-03" db="EMBL/GenBank/DDBJ databases">
        <title>An alternative strategy for trypanosome survival in the mammalian bloodstream revealed through genome and transcriptome analysis of the ubiquitous bovine parasite Trypanosoma (Megatrypanum) theileri.</title>
        <authorList>
            <person name="Kelly S."/>
            <person name="Ivens A."/>
            <person name="Mott A."/>
            <person name="O'Neill E."/>
            <person name="Emms D."/>
            <person name="Macleod O."/>
            <person name="Voorheis P."/>
            <person name="Matthews J."/>
            <person name="Matthews K."/>
            <person name="Carrington M."/>
        </authorList>
    </citation>
    <scope>NUCLEOTIDE SEQUENCE [LARGE SCALE GENOMIC DNA]</scope>
    <source>
        <strain evidence="3">Edinburgh</strain>
    </source>
</reference>
<evidence type="ECO:0000256" key="1">
    <source>
        <dbReference type="SAM" id="MobiDB-lite"/>
    </source>
</evidence>
<proteinExistence type="predicted"/>
<dbReference type="GeneID" id="39990410"/>
<evidence type="ECO:0008006" key="5">
    <source>
        <dbReference type="Google" id="ProtNLM"/>
    </source>
</evidence>
<dbReference type="EMBL" id="NBCO01000051">
    <property type="protein sequence ID" value="ORC84034.1"/>
    <property type="molecule type" value="Genomic_DNA"/>
</dbReference>
<keyword evidence="2" id="KW-0732">Signal</keyword>